<dbReference type="EMBL" id="HBGA01053952">
    <property type="protein sequence ID" value="CAD9008777.1"/>
    <property type="molecule type" value="Transcribed_RNA"/>
</dbReference>
<sequence>MKEDLAPKEWLLCQPVSGACTDEEPTEHFFHEVRIGLVCTTPGYLLLLYKYLKPRTPTHQPLHELCTLTQTELSHLMPQNYPEQAHLICASSAVAFHHLH</sequence>
<protein>
    <submittedName>
        <fullName evidence="1">Uncharacterized protein</fullName>
    </submittedName>
</protein>
<dbReference type="AlphaFoldDB" id="A0A7S1IDI9"/>
<evidence type="ECO:0000313" key="1">
    <source>
        <dbReference type="EMBL" id="CAD9008777.1"/>
    </source>
</evidence>
<dbReference type="PROSITE" id="PS51257">
    <property type="entry name" value="PROKAR_LIPOPROTEIN"/>
    <property type="match status" value="1"/>
</dbReference>
<reference evidence="1" key="1">
    <citation type="submission" date="2021-01" db="EMBL/GenBank/DDBJ databases">
        <authorList>
            <person name="Corre E."/>
            <person name="Pelletier E."/>
            <person name="Niang G."/>
            <person name="Scheremetjew M."/>
            <person name="Finn R."/>
            <person name="Kale V."/>
            <person name="Holt S."/>
            <person name="Cochrane G."/>
            <person name="Meng A."/>
            <person name="Brown T."/>
            <person name="Cohen L."/>
        </authorList>
    </citation>
    <scope>NUCLEOTIDE SEQUENCE</scope>
    <source>
        <strain evidence="1">NIES-381</strain>
    </source>
</reference>
<accession>A0A7S1IDI9</accession>
<name>A0A7S1IDI9_9EUGL</name>
<proteinExistence type="predicted"/>
<gene>
    <name evidence="1" type="ORF">EGYM00392_LOCUS19871</name>
</gene>
<organism evidence="1">
    <name type="scientific">Eutreptiella gymnastica</name>
    <dbReference type="NCBI Taxonomy" id="73025"/>
    <lineage>
        <taxon>Eukaryota</taxon>
        <taxon>Discoba</taxon>
        <taxon>Euglenozoa</taxon>
        <taxon>Euglenida</taxon>
        <taxon>Spirocuta</taxon>
        <taxon>Euglenophyceae</taxon>
        <taxon>Eutreptiales</taxon>
        <taxon>Eutreptiaceae</taxon>
        <taxon>Eutreptiella</taxon>
    </lineage>
</organism>